<evidence type="ECO:0000256" key="1">
    <source>
        <dbReference type="SAM" id="Phobius"/>
    </source>
</evidence>
<evidence type="ECO:0000313" key="3">
    <source>
        <dbReference type="Proteomes" id="UP000176864"/>
    </source>
</evidence>
<keyword evidence="1" id="KW-0812">Transmembrane</keyword>
<gene>
    <name evidence="2" type="ORF">A2751_03890</name>
</gene>
<keyword evidence="1" id="KW-0472">Membrane</keyword>
<proteinExistence type="predicted"/>
<organism evidence="2 3">
    <name type="scientific">Candidatus Doudnabacteria bacterium RIFCSPHIGHO2_01_FULL_46_14</name>
    <dbReference type="NCBI Taxonomy" id="1817824"/>
    <lineage>
        <taxon>Bacteria</taxon>
        <taxon>Candidatus Doudnaibacteriota</taxon>
    </lineage>
</organism>
<evidence type="ECO:0008006" key="4">
    <source>
        <dbReference type="Google" id="ProtNLM"/>
    </source>
</evidence>
<feature type="transmembrane region" description="Helical" evidence="1">
    <location>
        <begin position="12"/>
        <end position="32"/>
    </location>
</feature>
<dbReference type="EMBL" id="MFEK01000014">
    <property type="protein sequence ID" value="OGE78266.1"/>
    <property type="molecule type" value="Genomic_DNA"/>
</dbReference>
<reference evidence="2 3" key="1">
    <citation type="journal article" date="2016" name="Nat. Commun.">
        <title>Thousands of microbial genomes shed light on interconnected biogeochemical processes in an aquifer system.</title>
        <authorList>
            <person name="Anantharaman K."/>
            <person name="Brown C.T."/>
            <person name="Hug L.A."/>
            <person name="Sharon I."/>
            <person name="Castelle C.J."/>
            <person name="Probst A.J."/>
            <person name="Thomas B.C."/>
            <person name="Singh A."/>
            <person name="Wilkins M.J."/>
            <person name="Karaoz U."/>
            <person name="Brodie E.L."/>
            <person name="Williams K.H."/>
            <person name="Hubbard S.S."/>
            <person name="Banfield J.F."/>
        </authorList>
    </citation>
    <scope>NUCLEOTIDE SEQUENCE [LARGE SCALE GENOMIC DNA]</scope>
</reference>
<dbReference type="STRING" id="1817824.A2751_03890"/>
<dbReference type="AlphaFoldDB" id="A0A1F5NKN7"/>
<sequence length="101" mass="11758">MEDVIRLSGILWYVMALAVTTMTATIVFEMHFQRRLRRSLTALCHPAADPAQAWIVANPGRAWMEIQNLRNAAFWFRIKFYGVWVVFLFLSIRILSSQPTQ</sequence>
<comment type="caution">
    <text evidence="2">The sequence shown here is derived from an EMBL/GenBank/DDBJ whole genome shotgun (WGS) entry which is preliminary data.</text>
</comment>
<evidence type="ECO:0000313" key="2">
    <source>
        <dbReference type="EMBL" id="OGE78266.1"/>
    </source>
</evidence>
<feature type="transmembrane region" description="Helical" evidence="1">
    <location>
        <begin position="74"/>
        <end position="95"/>
    </location>
</feature>
<name>A0A1F5NKN7_9BACT</name>
<dbReference type="Proteomes" id="UP000176864">
    <property type="component" value="Unassembled WGS sequence"/>
</dbReference>
<protein>
    <recommendedName>
        <fullName evidence="4">CNNM transmembrane domain-containing protein</fullName>
    </recommendedName>
</protein>
<accession>A0A1F5NKN7</accession>
<keyword evidence="1" id="KW-1133">Transmembrane helix</keyword>